<evidence type="ECO:0000256" key="9">
    <source>
        <dbReference type="ARBA" id="ARBA00023098"/>
    </source>
</evidence>
<keyword evidence="3 12" id="KW-0444">Lipid biosynthesis</keyword>
<evidence type="ECO:0000256" key="10">
    <source>
        <dbReference type="ARBA" id="ARBA00023136"/>
    </source>
</evidence>
<evidence type="ECO:0000313" key="17">
    <source>
        <dbReference type="Proteomes" id="UP001152759"/>
    </source>
</evidence>
<name>A0A9P0CE07_BEMTA</name>
<keyword evidence="6 14" id="KW-1133">Transmembrane helix</keyword>
<evidence type="ECO:0000313" key="16">
    <source>
        <dbReference type="EMBL" id="CAH0778144.1"/>
    </source>
</evidence>
<dbReference type="GO" id="GO:0004768">
    <property type="term" value="F:stearoyl-CoA 9-desaturase activity"/>
    <property type="evidence" value="ECO:0007669"/>
    <property type="project" value="TreeGrafter"/>
</dbReference>
<keyword evidence="7 12" id="KW-0560">Oxidoreductase</keyword>
<dbReference type="EMBL" id="OU963870">
    <property type="protein sequence ID" value="CAH0778144.1"/>
    <property type="molecule type" value="Genomic_DNA"/>
</dbReference>
<evidence type="ECO:0000256" key="6">
    <source>
        <dbReference type="ARBA" id="ARBA00022989"/>
    </source>
</evidence>
<evidence type="ECO:0000256" key="4">
    <source>
        <dbReference type="ARBA" id="ARBA00022692"/>
    </source>
</evidence>
<feature type="transmembrane region" description="Helical" evidence="14">
    <location>
        <begin position="192"/>
        <end position="210"/>
    </location>
</feature>
<comment type="cofactor">
    <cofactor evidence="12">
        <name>Fe(2+)</name>
        <dbReference type="ChEBI" id="CHEBI:29033"/>
    </cofactor>
</comment>
<feature type="transmembrane region" description="Helical" evidence="14">
    <location>
        <begin position="110"/>
        <end position="129"/>
    </location>
</feature>
<comment type="domain">
    <text evidence="12">The histidine box domains are involved in binding the catalytic metal ions.</text>
</comment>
<evidence type="ECO:0000256" key="7">
    <source>
        <dbReference type="ARBA" id="ARBA00023002"/>
    </source>
</evidence>
<evidence type="ECO:0000256" key="11">
    <source>
        <dbReference type="ARBA" id="ARBA00023160"/>
    </source>
</evidence>
<protein>
    <recommendedName>
        <fullName evidence="15">Fatty acid desaturase domain-containing protein</fullName>
    </recommendedName>
</protein>
<accession>A0A9P0CE07</accession>
<feature type="transmembrane region" description="Helical" evidence="14">
    <location>
        <begin position="45"/>
        <end position="65"/>
    </location>
</feature>
<dbReference type="PANTHER" id="PTHR11351:SF92">
    <property type="entry name" value="ACYL-COA DESATURASE 2-LIKE PROTEIN"/>
    <property type="match status" value="1"/>
</dbReference>
<evidence type="ECO:0000259" key="15">
    <source>
        <dbReference type="Pfam" id="PF00487"/>
    </source>
</evidence>
<dbReference type="AlphaFoldDB" id="A0A9P0CE07"/>
<sequence>MTICEPGESKLMADILPPDMQPDQNQDPKSPEPDVISVKPFHVQIVWFNAVGFLVLYVTTVYGLYQACFSSKGATLLWTFVLMGYAGFSTTVGAHRLFTHRSFKATTSLIVILIIGQTLAGQNCLWVWVRDHRQHHKFSDTDADPHNSKRGFFFSHVGWLMMKKHPMVIEKGRTIDMTDMSSDPFVMFQKRFYKSLFTFFGVLIPVAVPWYLWNETLFNCFIIALIVRLWVTNNIVWLVNSWAHWSGTKPYDRKIAAVESFWVSLLCLGEGWHNYHHVFPWDYRTSEAGAWPNASTRVIDWLQQLELAYDLKAATDRMVARKMLRDGDGSHPLADLPLEMVIKHMGSRGKTPEEILTEREEDSIPQLLRVEADPAMRQHPGSSI</sequence>
<feature type="region of interest" description="Disordered" evidence="13">
    <location>
        <begin position="347"/>
        <end position="384"/>
    </location>
</feature>
<keyword evidence="11 12" id="KW-0275">Fatty acid biosynthesis</keyword>
<dbReference type="InterPro" id="IPR015876">
    <property type="entry name" value="Acyl-CoA_DS"/>
</dbReference>
<dbReference type="CDD" id="cd03505">
    <property type="entry name" value="Delta9-FADS-like"/>
    <property type="match status" value="1"/>
</dbReference>
<evidence type="ECO:0000256" key="5">
    <source>
        <dbReference type="ARBA" id="ARBA00022832"/>
    </source>
</evidence>
<keyword evidence="8" id="KW-0408">Iron</keyword>
<comment type="subcellular location">
    <subcellularLocation>
        <location evidence="1">Membrane</location>
        <topology evidence="1">Multi-pass membrane protein</topology>
    </subcellularLocation>
</comment>
<dbReference type="PRINTS" id="PR00075">
    <property type="entry name" value="FACDDSATRASE"/>
</dbReference>
<comment type="similarity">
    <text evidence="2 12">Belongs to the fatty acid desaturase type 1 family.</text>
</comment>
<keyword evidence="5" id="KW-0276">Fatty acid metabolism</keyword>
<keyword evidence="4 12" id="KW-0812">Transmembrane</keyword>
<dbReference type="PANTHER" id="PTHR11351">
    <property type="entry name" value="ACYL-COA DESATURASE"/>
    <property type="match status" value="1"/>
</dbReference>
<keyword evidence="10 14" id="KW-0472">Membrane</keyword>
<dbReference type="GO" id="GO:0006636">
    <property type="term" value="P:unsaturated fatty acid biosynthetic process"/>
    <property type="evidence" value="ECO:0007669"/>
    <property type="project" value="TreeGrafter"/>
</dbReference>
<evidence type="ECO:0000256" key="3">
    <source>
        <dbReference type="ARBA" id="ARBA00022516"/>
    </source>
</evidence>
<dbReference type="GO" id="GO:0005506">
    <property type="term" value="F:iron ion binding"/>
    <property type="evidence" value="ECO:0007669"/>
    <property type="project" value="TreeGrafter"/>
</dbReference>
<reference evidence="16" key="1">
    <citation type="submission" date="2021-12" db="EMBL/GenBank/DDBJ databases">
        <authorList>
            <person name="King R."/>
        </authorList>
    </citation>
    <scope>NUCLEOTIDE SEQUENCE</scope>
</reference>
<feature type="transmembrane region" description="Helical" evidence="14">
    <location>
        <begin position="77"/>
        <end position="98"/>
    </location>
</feature>
<gene>
    <name evidence="16" type="ORF">BEMITA_LOCUS13999</name>
</gene>
<dbReference type="Pfam" id="PF00487">
    <property type="entry name" value="FA_desaturase"/>
    <property type="match status" value="1"/>
</dbReference>
<evidence type="ECO:0000256" key="8">
    <source>
        <dbReference type="ARBA" id="ARBA00023004"/>
    </source>
</evidence>
<evidence type="ECO:0000256" key="14">
    <source>
        <dbReference type="SAM" id="Phobius"/>
    </source>
</evidence>
<organism evidence="16 17">
    <name type="scientific">Bemisia tabaci</name>
    <name type="common">Sweetpotato whitefly</name>
    <name type="synonym">Aleurodes tabaci</name>
    <dbReference type="NCBI Taxonomy" id="7038"/>
    <lineage>
        <taxon>Eukaryota</taxon>
        <taxon>Metazoa</taxon>
        <taxon>Ecdysozoa</taxon>
        <taxon>Arthropoda</taxon>
        <taxon>Hexapoda</taxon>
        <taxon>Insecta</taxon>
        <taxon>Pterygota</taxon>
        <taxon>Neoptera</taxon>
        <taxon>Paraneoptera</taxon>
        <taxon>Hemiptera</taxon>
        <taxon>Sternorrhyncha</taxon>
        <taxon>Aleyrodoidea</taxon>
        <taxon>Aleyrodidae</taxon>
        <taxon>Aleyrodinae</taxon>
        <taxon>Bemisia</taxon>
    </lineage>
</organism>
<feature type="transmembrane region" description="Helical" evidence="14">
    <location>
        <begin position="216"/>
        <end position="239"/>
    </location>
</feature>
<evidence type="ECO:0000256" key="1">
    <source>
        <dbReference type="ARBA" id="ARBA00004141"/>
    </source>
</evidence>
<keyword evidence="9" id="KW-0443">Lipid metabolism</keyword>
<evidence type="ECO:0000256" key="13">
    <source>
        <dbReference type="SAM" id="MobiDB-lite"/>
    </source>
</evidence>
<evidence type="ECO:0000256" key="12">
    <source>
        <dbReference type="RuleBase" id="RU000581"/>
    </source>
</evidence>
<proteinExistence type="inferred from homology"/>
<evidence type="ECO:0000256" key="2">
    <source>
        <dbReference type="ARBA" id="ARBA00009295"/>
    </source>
</evidence>
<keyword evidence="17" id="KW-1185">Reference proteome</keyword>
<dbReference type="GO" id="GO:0005789">
    <property type="term" value="C:endoplasmic reticulum membrane"/>
    <property type="evidence" value="ECO:0007669"/>
    <property type="project" value="TreeGrafter"/>
</dbReference>
<feature type="domain" description="Fatty acid desaturase" evidence="15">
    <location>
        <begin position="76"/>
        <end position="280"/>
    </location>
</feature>
<dbReference type="Proteomes" id="UP001152759">
    <property type="component" value="Chromosome 9"/>
</dbReference>
<dbReference type="InterPro" id="IPR005804">
    <property type="entry name" value="FA_desaturase_dom"/>
</dbReference>